<dbReference type="Proteomes" id="UP000199451">
    <property type="component" value="Unassembled WGS sequence"/>
</dbReference>
<keyword evidence="3" id="KW-1185">Reference proteome</keyword>
<gene>
    <name evidence="2" type="ORF">SAMN04487949_1897</name>
</gene>
<reference evidence="3" key="1">
    <citation type="submission" date="2016-10" db="EMBL/GenBank/DDBJ databases">
        <authorList>
            <person name="Varghese N."/>
            <person name="Submissions S."/>
        </authorList>
    </citation>
    <scope>NUCLEOTIDE SEQUENCE [LARGE SCALE GENOMIC DNA]</scope>
    <source>
        <strain evidence="3">CGMCC 1.10119</strain>
    </source>
</reference>
<dbReference type="Gene3D" id="1.10.10.10">
    <property type="entry name" value="Winged helix-like DNA-binding domain superfamily/Winged helix DNA-binding domain"/>
    <property type="match status" value="1"/>
</dbReference>
<evidence type="ECO:0000313" key="2">
    <source>
        <dbReference type="EMBL" id="SDM50774.1"/>
    </source>
</evidence>
<proteinExistence type="predicted"/>
<dbReference type="AlphaFoldDB" id="A0A1G9TTN8"/>
<organism evidence="2 3">
    <name type="scientific">Halogranum gelatinilyticum</name>
    <dbReference type="NCBI Taxonomy" id="660521"/>
    <lineage>
        <taxon>Archaea</taxon>
        <taxon>Methanobacteriati</taxon>
        <taxon>Methanobacteriota</taxon>
        <taxon>Stenosarchaea group</taxon>
        <taxon>Halobacteria</taxon>
        <taxon>Halobacteriales</taxon>
        <taxon>Haloferacaceae</taxon>
    </lineage>
</organism>
<dbReference type="InterPro" id="IPR036388">
    <property type="entry name" value="WH-like_DNA-bd_sf"/>
</dbReference>
<dbReference type="RefSeq" id="WP_211603201.1">
    <property type="nucleotide sequence ID" value="NZ_FNHL01000002.1"/>
</dbReference>
<evidence type="ECO:0000313" key="3">
    <source>
        <dbReference type="Proteomes" id="UP000199451"/>
    </source>
</evidence>
<sequence length="115" mass="13406">MSEATQSREELLVSDLTAFQTNALYVIAGEEDTEQCYGLEIMRRLREVYGRVIHHSRLYTNLERLVDDDFVAKGQLDERTNFYVLTEKGQYALREYLEWQARHLGPEVSEEGDDA</sequence>
<dbReference type="EMBL" id="FNHL01000002">
    <property type="protein sequence ID" value="SDM50774.1"/>
    <property type="molecule type" value="Genomic_DNA"/>
</dbReference>
<dbReference type="Pfam" id="PF03551">
    <property type="entry name" value="PadR"/>
    <property type="match status" value="1"/>
</dbReference>
<dbReference type="SUPFAM" id="SSF46785">
    <property type="entry name" value="Winged helix' DNA-binding domain"/>
    <property type="match status" value="1"/>
</dbReference>
<dbReference type="STRING" id="660521.SAMN04487949_1897"/>
<dbReference type="InterPro" id="IPR036390">
    <property type="entry name" value="WH_DNA-bd_sf"/>
</dbReference>
<protein>
    <submittedName>
        <fullName evidence="2">Transcriptional regulator PadR-like family protein</fullName>
    </submittedName>
</protein>
<dbReference type="InterPro" id="IPR005149">
    <property type="entry name" value="Tscrpt_reg_PadR_N"/>
</dbReference>
<name>A0A1G9TTN8_9EURY</name>
<evidence type="ECO:0000259" key="1">
    <source>
        <dbReference type="Pfam" id="PF03551"/>
    </source>
</evidence>
<feature type="domain" description="Transcription regulator PadR N-terminal" evidence="1">
    <location>
        <begin position="34"/>
        <end position="95"/>
    </location>
</feature>
<accession>A0A1G9TTN8</accession>